<feature type="compositionally biased region" description="Basic and acidic residues" evidence="1">
    <location>
        <begin position="8"/>
        <end position="31"/>
    </location>
</feature>
<evidence type="ECO:0000259" key="2">
    <source>
        <dbReference type="PROSITE" id="PS50181"/>
    </source>
</evidence>
<feature type="region of interest" description="Disordered" evidence="1">
    <location>
        <begin position="1"/>
        <end position="77"/>
    </location>
</feature>
<proteinExistence type="predicted"/>
<dbReference type="PROSITE" id="PS50181">
    <property type="entry name" value="FBOX"/>
    <property type="match status" value="1"/>
</dbReference>
<dbReference type="InterPro" id="IPR036047">
    <property type="entry name" value="F-box-like_dom_sf"/>
</dbReference>
<evidence type="ECO:0000256" key="1">
    <source>
        <dbReference type="SAM" id="MobiDB-lite"/>
    </source>
</evidence>
<dbReference type="EMBL" id="JADNRY010000108">
    <property type="protein sequence ID" value="KAF9065159.1"/>
    <property type="molecule type" value="Genomic_DNA"/>
</dbReference>
<dbReference type="Pfam" id="PF00646">
    <property type="entry name" value="F-box"/>
    <property type="match status" value="1"/>
</dbReference>
<sequence length="649" mass="74944">MAPRSKKKSTDSTRKHDKTTGKKTLKDEGKPLRKRARASTQKSASSKSKVQNVDDPENESKKKLNMKKGRPDDFPRFQENPGCLERLLKDIPSEMVLEVFCSAEPGDLLCLSRTSKQFRAILMSKRFEYIWRAARQNIGLPPPPHDLNEPQFAHLVFDDVYCYICKRKGRENILWTFRARVCPKCAASALPDCDSSYWDQPEEYCLLDILPSESVHCPLCIGSYKYAREFKAEFKALRSEVEREEWMSRKEEELKANREHAQLCAQWFRSTLSTRSKELDADFCYLNSIITRFDATGWGEEARLMANEYGNKLSAHRFAWQPKKLTDIVWECIKGQLLDLLIRHKDDRLRKEEANSRRKLYADFSNAYRRIHILTYNPIDNIIWCPGPGKTVLSDPYSSSKISKYLPDIIAEWRPQKTQELADLLGTGATVSDLHLATSVFKCKAYYCDTVLLYPGIFYHDCCLRGYIPPRLQAWKRGHRSAAAPWETDVIEFNQSLSRVSKKVVKACGPATATVQDLYDANPLIECKTCARKDGSRYFTWWPLILSHPSYHTIKIHPSSSAALKSEIALEFPSSDERLTCSHCHSTVLKENMRLHLETTHSIHLMDRQNPLVLDLQAIQEHWYFPLLPEYESQKPSMSLFEPGYFKVE</sequence>
<feature type="compositionally biased region" description="Low complexity" evidence="1">
    <location>
        <begin position="38"/>
        <end position="49"/>
    </location>
</feature>
<name>A0A9P5PGB9_9AGAR</name>
<dbReference type="Proteomes" id="UP000772434">
    <property type="component" value="Unassembled WGS sequence"/>
</dbReference>
<dbReference type="AlphaFoldDB" id="A0A9P5PGB9"/>
<protein>
    <recommendedName>
        <fullName evidence="2">F-box domain-containing protein</fullName>
    </recommendedName>
</protein>
<accession>A0A9P5PGB9</accession>
<dbReference type="OrthoDB" id="2322499at2759"/>
<dbReference type="CDD" id="cd09917">
    <property type="entry name" value="F-box_SF"/>
    <property type="match status" value="1"/>
</dbReference>
<gene>
    <name evidence="3" type="ORF">BDP27DRAFT_1425096</name>
</gene>
<evidence type="ECO:0000313" key="4">
    <source>
        <dbReference type="Proteomes" id="UP000772434"/>
    </source>
</evidence>
<organism evidence="3 4">
    <name type="scientific">Rhodocollybia butyracea</name>
    <dbReference type="NCBI Taxonomy" id="206335"/>
    <lineage>
        <taxon>Eukaryota</taxon>
        <taxon>Fungi</taxon>
        <taxon>Dikarya</taxon>
        <taxon>Basidiomycota</taxon>
        <taxon>Agaricomycotina</taxon>
        <taxon>Agaricomycetes</taxon>
        <taxon>Agaricomycetidae</taxon>
        <taxon>Agaricales</taxon>
        <taxon>Marasmiineae</taxon>
        <taxon>Omphalotaceae</taxon>
        <taxon>Rhodocollybia</taxon>
    </lineage>
</organism>
<keyword evidence="4" id="KW-1185">Reference proteome</keyword>
<dbReference type="InterPro" id="IPR001810">
    <property type="entry name" value="F-box_dom"/>
</dbReference>
<reference evidence="3" key="1">
    <citation type="submission" date="2020-11" db="EMBL/GenBank/DDBJ databases">
        <authorList>
            <consortium name="DOE Joint Genome Institute"/>
            <person name="Ahrendt S."/>
            <person name="Riley R."/>
            <person name="Andreopoulos W."/>
            <person name="Labutti K."/>
            <person name="Pangilinan J."/>
            <person name="Ruiz-Duenas F.J."/>
            <person name="Barrasa J.M."/>
            <person name="Sanchez-Garcia M."/>
            <person name="Camarero S."/>
            <person name="Miyauchi S."/>
            <person name="Serrano A."/>
            <person name="Linde D."/>
            <person name="Babiker R."/>
            <person name="Drula E."/>
            <person name="Ayuso-Fernandez I."/>
            <person name="Pacheco R."/>
            <person name="Padilla G."/>
            <person name="Ferreira P."/>
            <person name="Barriuso J."/>
            <person name="Kellner H."/>
            <person name="Castanera R."/>
            <person name="Alfaro M."/>
            <person name="Ramirez L."/>
            <person name="Pisabarro A.G."/>
            <person name="Kuo A."/>
            <person name="Tritt A."/>
            <person name="Lipzen A."/>
            <person name="He G."/>
            <person name="Yan M."/>
            <person name="Ng V."/>
            <person name="Cullen D."/>
            <person name="Martin F."/>
            <person name="Rosso M.-N."/>
            <person name="Henrissat B."/>
            <person name="Hibbett D."/>
            <person name="Martinez A.T."/>
            <person name="Grigoriev I.V."/>
        </authorList>
    </citation>
    <scope>NUCLEOTIDE SEQUENCE</scope>
    <source>
        <strain evidence="3">AH 40177</strain>
    </source>
</reference>
<evidence type="ECO:0000313" key="3">
    <source>
        <dbReference type="EMBL" id="KAF9065159.1"/>
    </source>
</evidence>
<dbReference type="SUPFAM" id="SSF81383">
    <property type="entry name" value="F-box domain"/>
    <property type="match status" value="1"/>
</dbReference>
<comment type="caution">
    <text evidence="3">The sequence shown here is derived from an EMBL/GenBank/DDBJ whole genome shotgun (WGS) entry which is preliminary data.</text>
</comment>
<feature type="domain" description="F-box" evidence="2">
    <location>
        <begin position="85"/>
        <end position="134"/>
    </location>
</feature>